<reference evidence="1 2" key="1">
    <citation type="journal article" date="2015" name="PLoS ONE">
        <title>Lysis to Kill: Evaluation of the Lytic Abilities, and Genomics of Nine Bacteriophages Infective for Gordonia spp. and Their Potential Use in Activated Sludge Foam Biocontrol.</title>
        <authorList>
            <person name="Dyson Z.A."/>
            <person name="Tucci J."/>
            <person name="Seviour R.J."/>
            <person name="Petrovski S."/>
        </authorList>
    </citation>
    <scope>NUCLEOTIDE SEQUENCE [LARGE SCALE GENOMIC DNA]</scope>
</reference>
<evidence type="ECO:0008006" key="3">
    <source>
        <dbReference type="Google" id="ProtNLM"/>
    </source>
</evidence>
<dbReference type="GeneID" id="26516820"/>
<dbReference type="EMBL" id="KR053200">
    <property type="protein sequence ID" value="AKI28678.1"/>
    <property type="molecule type" value="Genomic_DNA"/>
</dbReference>
<name>A0A0K0MXA9_9CAUD</name>
<proteinExistence type="predicted"/>
<keyword evidence="2" id="KW-1185">Reference proteome</keyword>
<dbReference type="RefSeq" id="YP_009188404.1">
    <property type="nucleotide sequence ID" value="NC_028665.1"/>
</dbReference>
<accession>A0A0K0MXA9</accession>
<evidence type="ECO:0000313" key="2">
    <source>
        <dbReference type="Proteomes" id="UP000202434"/>
    </source>
</evidence>
<evidence type="ECO:0000313" key="1">
    <source>
        <dbReference type="EMBL" id="AKI28678.1"/>
    </source>
</evidence>
<dbReference type="OrthoDB" id="2384at10239"/>
<dbReference type="Proteomes" id="UP000202434">
    <property type="component" value="Segment"/>
</dbReference>
<dbReference type="KEGG" id="vg:26516820"/>
<gene>
    <name evidence="1" type="ORF">GTE6_36</name>
</gene>
<protein>
    <recommendedName>
        <fullName evidence="3">Minor tail protein</fullName>
    </recommendedName>
</protein>
<organism evidence="1 2">
    <name type="scientific">Gordonia phage GTE6</name>
    <dbReference type="NCBI Taxonomy" id="1647474"/>
    <lineage>
        <taxon>Viruses</taxon>
        <taxon>Duplodnaviria</taxon>
        <taxon>Heunggongvirae</taxon>
        <taxon>Uroviricota</taxon>
        <taxon>Caudoviricetes</taxon>
        <taxon>Stackebrandtviridae</taxon>
        <taxon>Schenleyvirinae</taxon>
        <taxon>Dexdertvirus</taxon>
        <taxon>Dexdertvirus GTE6</taxon>
    </lineage>
</organism>
<sequence>MTGPRVIRLTRDQPVVLPAPRSAPFTAWIVPGKPGTGLEIDERVATYADLPTDLGPNDRTTVLVTGDGLLYTWDGTSWPAQGDGIEVQGETGPRGRGIAGVSTSGNSLVFAMTDSTTETATVPALVDAADSAAAAQAAAGAALGYRDQAAGHAADADASAAAAAGSADDAAASAQEAADTVAAGVPDATTTAKGGIILAGDLAGTYDAPTVPGLDTKVDKVGTASRLYGTGAANVQTTLAYTSSAATASSIAQRGAAGVLIVGTPTATTHATTKAYVDAADASLTTALAGKADLSGGKLVTSQVPDIAVVDYLGTVANQAAMLALTGQKGDWAIRSDLGTVWIIIGDPTVVTGWQQVAYPAAPVSSVAGKTGAVTLTAGDIESGTFAIGRIPLGTTASTVTVGNDSRLSNTRTPTDGTVTTAKIVDANVTLAKLAAGSVDSSKIVDGSIATADLADSSVTSEKIADGTIVDGDVSGSAGIAATKLGTGRVLGKVNGTVTSLDIERMTAAQYSAATKDGNTLYAVT</sequence>